<dbReference type="PIRSF" id="PIRSF016184">
    <property type="entry name" value="PhzC_PhzF"/>
    <property type="match status" value="1"/>
</dbReference>
<evidence type="ECO:0000256" key="1">
    <source>
        <dbReference type="ARBA" id="ARBA00008270"/>
    </source>
</evidence>
<proteinExistence type="inferred from homology"/>
<evidence type="ECO:0000256" key="2">
    <source>
        <dbReference type="ARBA" id="ARBA00023235"/>
    </source>
</evidence>
<dbReference type="InterPro" id="IPR003719">
    <property type="entry name" value="Phenazine_PhzF-like"/>
</dbReference>
<accession>A0ABT8LJ42</accession>
<keyword evidence="4" id="KW-1185">Reference proteome</keyword>
<dbReference type="Pfam" id="PF02567">
    <property type="entry name" value="PhzC-PhzF"/>
    <property type="match status" value="1"/>
</dbReference>
<organism evidence="3 4">
    <name type="scientific">Agaribacillus aureus</name>
    <dbReference type="NCBI Taxonomy" id="3051825"/>
    <lineage>
        <taxon>Bacteria</taxon>
        <taxon>Pseudomonadati</taxon>
        <taxon>Bacteroidota</taxon>
        <taxon>Cytophagia</taxon>
        <taxon>Cytophagales</taxon>
        <taxon>Splendidivirgaceae</taxon>
        <taxon>Agaribacillus</taxon>
    </lineage>
</organism>
<keyword evidence="2 3" id="KW-0413">Isomerase</keyword>
<comment type="caution">
    <text evidence="3">The sequence shown here is derived from an EMBL/GenBank/DDBJ whole genome shotgun (WGS) entry which is preliminary data.</text>
</comment>
<dbReference type="PANTHER" id="PTHR13774:SF39">
    <property type="entry name" value="BIOSYNTHESIS PROTEIN, PUTATIVE-RELATED"/>
    <property type="match status" value="1"/>
</dbReference>
<name>A0ABT8LJ42_9BACT</name>
<comment type="similarity">
    <text evidence="1">Belongs to the PhzF family.</text>
</comment>
<gene>
    <name evidence="3" type="ORF">QQ020_33555</name>
</gene>
<dbReference type="RefSeq" id="WP_346762382.1">
    <property type="nucleotide sequence ID" value="NZ_JAUJEB010000012.1"/>
</dbReference>
<dbReference type="GO" id="GO:0016853">
    <property type="term" value="F:isomerase activity"/>
    <property type="evidence" value="ECO:0007669"/>
    <property type="project" value="UniProtKB-KW"/>
</dbReference>
<protein>
    <submittedName>
        <fullName evidence="3">PhzF family phenazine biosynthesis isomerase</fullName>
    </submittedName>
</protein>
<dbReference type="NCBIfam" id="TIGR00654">
    <property type="entry name" value="PhzF_family"/>
    <property type="match status" value="1"/>
</dbReference>
<dbReference type="Gene3D" id="3.10.310.10">
    <property type="entry name" value="Diaminopimelate Epimerase, Chain A, domain 1"/>
    <property type="match status" value="2"/>
</dbReference>
<dbReference type="PANTHER" id="PTHR13774">
    <property type="entry name" value="PHENAZINE BIOSYNTHESIS PROTEIN"/>
    <property type="match status" value="1"/>
</dbReference>
<reference evidence="3" key="1">
    <citation type="submission" date="2023-06" db="EMBL/GenBank/DDBJ databases">
        <title>Genomic of Agaribacillus aureum.</title>
        <authorList>
            <person name="Wang G."/>
        </authorList>
    </citation>
    <scope>NUCLEOTIDE SEQUENCE</scope>
    <source>
        <strain evidence="3">BMA12</strain>
    </source>
</reference>
<evidence type="ECO:0000313" key="3">
    <source>
        <dbReference type="EMBL" id="MDN5217046.1"/>
    </source>
</evidence>
<sequence length="298" mass="32905">MRVDFYQVDVFTIALFKGNPAGVVLNADALTAAEMQSIAREVNNPETAFVLKPQDDSHDIRIRYFTPNIEVSGCGHATLAACYVWARQRGFKKRLINLKLPHGILPVELLGDGKNKRVFMTQSLPKFKSVLSGSGKNHLLNALNLTPKDLIRTPVQVVDSEDSKILIPLKDKNLLNNLTPDFGRLVDVSVQFNCNGFHVFTLDNQNDITTTYARTFSPAIGVNEDPVAGSGNGHLGAYLVKYQLIKHNNRCFQFVSRQGEDINRSGFAHVTVKIEDGIPTAVKVGGDVRLVFATTIEL</sequence>
<dbReference type="EMBL" id="JAUJEB010000012">
    <property type="protein sequence ID" value="MDN5217046.1"/>
    <property type="molecule type" value="Genomic_DNA"/>
</dbReference>
<evidence type="ECO:0000313" key="4">
    <source>
        <dbReference type="Proteomes" id="UP001172083"/>
    </source>
</evidence>
<dbReference type="Proteomes" id="UP001172083">
    <property type="component" value="Unassembled WGS sequence"/>
</dbReference>
<dbReference type="SUPFAM" id="SSF54506">
    <property type="entry name" value="Diaminopimelate epimerase-like"/>
    <property type="match status" value="1"/>
</dbReference>